<evidence type="ECO:0008006" key="2">
    <source>
        <dbReference type="Google" id="ProtNLM"/>
    </source>
</evidence>
<dbReference type="AlphaFoldDB" id="A0A455SX40"/>
<accession>A0A455SX40</accession>
<protein>
    <recommendedName>
        <fullName evidence="2">UspA domain-containing protein</fullName>
    </recommendedName>
</protein>
<evidence type="ECO:0000313" key="1">
    <source>
        <dbReference type="EMBL" id="BBH92088.1"/>
    </source>
</evidence>
<reference evidence="1" key="1">
    <citation type="submission" date="2018-12" db="EMBL/GenBank/DDBJ databases">
        <title>Novel natural products biosynthetic potential of the class Ktedonobacteria.</title>
        <authorList>
            <person name="Zheng Y."/>
            <person name="Saitou A."/>
            <person name="Wang C.M."/>
            <person name="Toyoda A."/>
            <person name="Minakuchi Y."/>
            <person name="Sekiguchi Y."/>
            <person name="Ueda K."/>
            <person name="Takano H."/>
            <person name="Sakai Y."/>
            <person name="Yokota A."/>
            <person name="Yabe S."/>
        </authorList>
    </citation>
    <scope>NUCLEOTIDE SEQUENCE</scope>
    <source>
        <strain evidence="1">A3-2</strain>
    </source>
</reference>
<dbReference type="EMBL" id="AP019377">
    <property type="protein sequence ID" value="BBH92088.1"/>
    <property type="molecule type" value="Genomic_DNA"/>
</dbReference>
<sequence length="136" mass="14508">MGSVALKLIRQASLSVLMLRSHGEMLAGPQPGYERPRGTVVPLDGPVHAKAALESTAALVHALATMHLLAVVEVDEEAEDESARGKRERRLARARRYPAHAVEEIHAGLAALQAAGLQLELTWSVHTGSDGAQNHS</sequence>
<dbReference type="Gene3D" id="3.40.50.12370">
    <property type="match status" value="1"/>
</dbReference>
<gene>
    <name evidence="1" type="ORF">KTA_02870</name>
</gene>
<organism evidence="1">
    <name type="scientific">Thermogemmatispora argillosa</name>
    <dbReference type="NCBI Taxonomy" id="2045280"/>
    <lineage>
        <taxon>Bacteria</taxon>
        <taxon>Bacillati</taxon>
        <taxon>Chloroflexota</taxon>
        <taxon>Ktedonobacteria</taxon>
        <taxon>Thermogemmatisporales</taxon>
        <taxon>Thermogemmatisporaceae</taxon>
        <taxon>Thermogemmatispora</taxon>
    </lineage>
</organism>
<name>A0A455SX40_9CHLR</name>
<proteinExistence type="predicted"/>